<sequence>MVTVVRREMHLALGQERTIIETGLSVAISDEENDAAKRFELRGIVEVAVKGWDSKTISSIVQSWSISFSPTKIYSQTIKDYLGPKFEY</sequence>
<keyword evidence="2" id="KW-1185">Reference proteome</keyword>
<reference evidence="1" key="1">
    <citation type="submission" date="2023-04" db="EMBL/GenBank/DDBJ databases">
        <title>Phytophthora fragariaefolia NBRC 109709.</title>
        <authorList>
            <person name="Ichikawa N."/>
            <person name="Sato H."/>
            <person name="Tonouchi N."/>
        </authorList>
    </citation>
    <scope>NUCLEOTIDE SEQUENCE</scope>
    <source>
        <strain evidence="1">NBRC 109709</strain>
    </source>
</reference>
<organism evidence="1 2">
    <name type="scientific">Phytophthora fragariaefolia</name>
    <dbReference type="NCBI Taxonomy" id="1490495"/>
    <lineage>
        <taxon>Eukaryota</taxon>
        <taxon>Sar</taxon>
        <taxon>Stramenopiles</taxon>
        <taxon>Oomycota</taxon>
        <taxon>Peronosporomycetes</taxon>
        <taxon>Peronosporales</taxon>
        <taxon>Peronosporaceae</taxon>
        <taxon>Phytophthora</taxon>
    </lineage>
</organism>
<dbReference type="Proteomes" id="UP001165121">
    <property type="component" value="Unassembled WGS sequence"/>
</dbReference>
<name>A0A9W6YDK9_9STRA</name>
<gene>
    <name evidence="1" type="ORF">Pfra01_002623700</name>
</gene>
<comment type="caution">
    <text evidence="1">The sequence shown here is derived from an EMBL/GenBank/DDBJ whole genome shotgun (WGS) entry which is preliminary data.</text>
</comment>
<dbReference type="OrthoDB" id="125789at2759"/>
<accession>A0A9W6YDK9</accession>
<evidence type="ECO:0000313" key="2">
    <source>
        <dbReference type="Proteomes" id="UP001165121"/>
    </source>
</evidence>
<evidence type="ECO:0000313" key="1">
    <source>
        <dbReference type="EMBL" id="GMF60531.1"/>
    </source>
</evidence>
<proteinExistence type="predicted"/>
<protein>
    <submittedName>
        <fullName evidence="1">Unnamed protein product</fullName>
    </submittedName>
</protein>
<dbReference type="EMBL" id="BSXT01005477">
    <property type="protein sequence ID" value="GMF60531.1"/>
    <property type="molecule type" value="Genomic_DNA"/>
</dbReference>
<dbReference type="AlphaFoldDB" id="A0A9W6YDK9"/>